<dbReference type="InterPro" id="IPR036097">
    <property type="entry name" value="HisK_dim/P_sf"/>
</dbReference>
<keyword evidence="6" id="KW-0997">Cell inner membrane</keyword>
<dbReference type="SUPFAM" id="SSF55874">
    <property type="entry name" value="ATPase domain of HSP90 chaperone/DNA topoisomerase II/histidine kinase"/>
    <property type="match status" value="1"/>
</dbReference>
<dbReference type="InterPro" id="IPR004358">
    <property type="entry name" value="Sig_transdc_His_kin-like_C"/>
</dbReference>
<accession>A0ABW1ECV8</accession>
<dbReference type="InterPro" id="IPR005467">
    <property type="entry name" value="His_kinase_dom"/>
</dbReference>
<dbReference type="SMART" id="SM00304">
    <property type="entry name" value="HAMP"/>
    <property type="match status" value="1"/>
</dbReference>
<evidence type="ECO:0000259" key="18">
    <source>
        <dbReference type="PROSITE" id="PS50885"/>
    </source>
</evidence>
<keyword evidence="20" id="KW-1185">Reference proteome</keyword>
<dbReference type="PROSITE" id="PS50109">
    <property type="entry name" value="HIS_KIN"/>
    <property type="match status" value="1"/>
</dbReference>
<protein>
    <recommendedName>
        <fullName evidence="4">histidine kinase</fullName>
        <ecNumber evidence="4">2.7.13.3</ecNumber>
    </recommendedName>
</protein>
<feature type="domain" description="HAMP" evidence="18">
    <location>
        <begin position="186"/>
        <end position="239"/>
    </location>
</feature>
<evidence type="ECO:0000256" key="8">
    <source>
        <dbReference type="ARBA" id="ARBA00022679"/>
    </source>
</evidence>
<comment type="catalytic activity">
    <reaction evidence="1">
        <text>ATP + protein L-histidine = ADP + protein N-phospho-L-histidine.</text>
        <dbReference type="EC" id="2.7.13.3"/>
    </reaction>
</comment>
<evidence type="ECO:0000256" key="10">
    <source>
        <dbReference type="ARBA" id="ARBA00022741"/>
    </source>
</evidence>
<dbReference type="CDD" id="cd00082">
    <property type="entry name" value="HisKA"/>
    <property type="match status" value="1"/>
</dbReference>
<evidence type="ECO:0000256" key="11">
    <source>
        <dbReference type="ARBA" id="ARBA00022777"/>
    </source>
</evidence>
<dbReference type="Gene3D" id="6.10.340.10">
    <property type="match status" value="1"/>
</dbReference>
<dbReference type="CDD" id="cd06225">
    <property type="entry name" value="HAMP"/>
    <property type="match status" value="1"/>
</dbReference>
<dbReference type="RefSeq" id="WP_263337524.1">
    <property type="nucleotide sequence ID" value="NZ_JAGSYH010000004.1"/>
</dbReference>
<keyword evidence="10" id="KW-0547">Nucleotide-binding</keyword>
<evidence type="ECO:0000313" key="19">
    <source>
        <dbReference type="EMBL" id="MFC5861834.1"/>
    </source>
</evidence>
<evidence type="ECO:0000256" key="12">
    <source>
        <dbReference type="ARBA" id="ARBA00022840"/>
    </source>
</evidence>
<dbReference type="PANTHER" id="PTHR45436">
    <property type="entry name" value="SENSOR HISTIDINE KINASE YKOH"/>
    <property type="match status" value="1"/>
</dbReference>
<dbReference type="EMBL" id="JBHSPH010000002">
    <property type="protein sequence ID" value="MFC5861834.1"/>
    <property type="molecule type" value="Genomic_DNA"/>
</dbReference>
<dbReference type="InterPro" id="IPR003594">
    <property type="entry name" value="HATPase_dom"/>
</dbReference>
<evidence type="ECO:0000313" key="20">
    <source>
        <dbReference type="Proteomes" id="UP001596091"/>
    </source>
</evidence>
<dbReference type="CDD" id="cd00075">
    <property type="entry name" value="HATPase"/>
    <property type="match status" value="1"/>
</dbReference>
<dbReference type="PANTHER" id="PTHR45436:SF15">
    <property type="entry name" value="SENSOR HISTIDINE KINASE CUSS"/>
    <property type="match status" value="1"/>
</dbReference>
<dbReference type="PRINTS" id="PR00344">
    <property type="entry name" value="BCTRLSENSOR"/>
</dbReference>
<dbReference type="InterPro" id="IPR003661">
    <property type="entry name" value="HisK_dim/P_dom"/>
</dbReference>
<evidence type="ECO:0000256" key="3">
    <source>
        <dbReference type="ARBA" id="ARBA00004533"/>
    </source>
</evidence>
<dbReference type="NCBIfam" id="TIGR01386">
    <property type="entry name" value="cztS_silS_copS"/>
    <property type="match status" value="1"/>
</dbReference>
<dbReference type="Proteomes" id="UP001596091">
    <property type="component" value="Unassembled WGS sequence"/>
</dbReference>
<evidence type="ECO:0000256" key="2">
    <source>
        <dbReference type="ARBA" id="ARBA00004141"/>
    </source>
</evidence>
<dbReference type="InterPro" id="IPR036890">
    <property type="entry name" value="HATPase_C_sf"/>
</dbReference>
<dbReference type="InterPro" id="IPR006290">
    <property type="entry name" value="CztS_silS_copS"/>
</dbReference>
<evidence type="ECO:0000256" key="4">
    <source>
        <dbReference type="ARBA" id="ARBA00012438"/>
    </source>
</evidence>
<keyword evidence="9 16" id="KW-0812">Transmembrane</keyword>
<dbReference type="SMART" id="SM00387">
    <property type="entry name" value="HATPase_c"/>
    <property type="match status" value="1"/>
</dbReference>
<keyword evidence="12" id="KW-0067">ATP-binding</keyword>
<keyword evidence="7" id="KW-0597">Phosphoprotein</keyword>
<feature type="transmembrane region" description="Helical" evidence="16">
    <location>
        <begin position="12"/>
        <end position="33"/>
    </location>
</feature>
<dbReference type="Gene3D" id="1.10.287.130">
    <property type="match status" value="1"/>
</dbReference>
<proteinExistence type="predicted"/>
<reference evidence="20" key="1">
    <citation type="journal article" date="2019" name="Int. J. Syst. Evol. Microbiol.">
        <title>The Global Catalogue of Microorganisms (GCM) 10K type strain sequencing project: providing services to taxonomists for standard genome sequencing and annotation.</title>
        <authorList>
            <consortium name="The Broad Institute Genomics Platform"/>
            <consortium name="The Broad Institute Genome Sequencing Center for Infectious Disease"/>
            <person name="Wu L."/>
            <person name="Ma J."/>
        </authorList>
    </citation>
    <scope>NUCLEOTIDE SEQUENCE [LARGE SCALE GENOMIC DNA]</scope>
    <source>
        <strain evidence="20">JCM 4087</strain>
    </source>
</reference>
<dbReference type="InterPro" id="IPR050428">
    <property type="entry name" value="TCS_sensor_his_kinase"/>
</dbReference>
<dbReference type="SMART" id="SM00388">
    <property type="entry name" value="HisKA"/>
    <property type="match status" value="1"/>
</dbReference>
<gene>
    <name evidence="19" type="ORF">ACFPT7_05985</name>
</gene>
<name>A0ABW1ECV8_9BACT</name>
<comment type="caution">
    <text evidence="19">The sequence shown here is derived from an EMBL/GenBank/DDBJ whole genome shotgun (WGS) entry which is preliminary data.</text>
</comment>
<evidence type="ECO:0000259" key="17">
    <source>
        <dbReference type="PROSITE" id="PS50109"/>
    </source>
</evidence>
<feature type="domain" description="Histidine kinase" evidence="17">
    <location>
        <begin position="247"/>
        <end position="463"/>
    </location>
</feature>
<keyword evidence="5" id="KW-1003">Cell membrane</keyword>
<sequence>MRLSFRSLRVRLGLLYSVFMMTSMAGLGFFSYWNIDRVIASARQQTMVKREERIVAFVNRWPKNDRSLGLDEKLRQLSIAIAETDTIQVYDLRGNVLYSSPGEEIYKVGWPGGECAQHCYAVVQRGPYTIRTLSHTVTLDGQKVRLSIGGITNEHLETLRAIRDSYLISCPMLLIASVAGGFILSRRALKPLHRITSEARAIGIQDLKHRLPVPKTGDELQLLAETWNELLARLEAAVARLTQFTSDISHDLRTTITVMLTTAEFALRRSRSESYYREVLTTIATECRTTSRLLDDLLAAARADIVQRKIDWQPVDFTEIALEVCEHLRPKAEIRQQSLRSHVCSDAWTRGDISMLRRMLNILLDNAIKYTPEQGTITISVEKADDRLELKVSDSGIGIPPDALARIFDRFYKVDESRNQEDGSSGLGLAIAKWIVEAHAATIQVNSSVNVGTTFTVTLVEYSDAFSSDARAQRAVTI</sequence>
<evidence type="ECO:0000256" key="16">
    <source>
        <dbReference type="SAM" id="Phobius"/>
    </source>
</evidence>
<dbReference type="InterPro" id="IPR003660">
    <property type="entry name" value="HAMP_dom"/>
</dbReference>
<dbReference type="PROSITE" id="PS50885">
    <property type="entry name" value="HAMP"/>
    <property type="match status" value="1"/>
</dbReference>
<evidence type="ECO:0000256" key="9">
    <source>
        <dbReference type="ARBA" id="ARBA00022692"/>
    </source>
</evidence>
<dbReference type="Gene3D" id="3.30.565.10">
    <property type="entry name" value="Histidine kinase-like ATPase, C-terminal domain"/>
    <property type="match status" value="1"/>
</dbReference>
<dbReference type="EC" id="2.7.13.3" evidence="4"/>
<dbReference type="Pfam" id="PF02518">
    <property type="entry name" value="HATPase_c"/>
    <property type="match status" value="1"/>
</dbReference>
<evidence type="ECO:0000256" key="7">
    <source>
        <dbReference type="ARBA" id="ARBA00022553"/>
    </source>
</evidence>
<evidence type="ECO:0000256" key="15">
    <source>
        <dbReference type="ARBA" id="ARBA00023136"/>
    </source>
</evidence>
<evidence type="ECO:0000256" key="14">
    <source>
        <dbReference type="ARBA" id="ARBA00023012"/>
    </source>
</evidence>
<dbReference type="Pfam" id="PF00512">
    <property type="entry name" value="HisKA"/>
    <property type="match status" value="1"/>
</dbReference>
<keyword evidence="11 19" id="KW-0418">Kinase</keyword>
<keyword evidence="13 16" id="KW-1133">Transmembrane helix</keyword>
<evidence type="ECO:0000256" key="13">
    <source>
        <dbReference type="ARBA" id="ARBA00022989"/>
    </source>
</evidence>
<evidence type="ECO:0000256" key="1">
    <source>
        <dbReference type="ARBA" id="ARBA00000085"/>
    </source>
</evidence>
<comment type="subcellular location">
    <subcellularLocation>
        <location evidence="3">Cell inner membrane</location>
    </subcellularLocation>
    <subcellularLocation>
        <location evidence="2">Membrane</location>
        <topology evidence="2">Multi-pass membrane protein</topology>
    </subcellularLocation>
</comment>
<organism evidence="19 20">
    <name type="scientific">Acidicapsa dinghuensis</name>
    <dbReference type="NCBI Taxonomy" id="2218256"/>
    <lineage>
        <taxon>Bacteria</taxon>
        <taxon>Pseudomonadati</taxon>
        <taxon>Acidobacteriota</taxon>
        <taxon>Terriglobia</taxon>
        <taxon>Terriglobales</taxon>
        <taxon>Acidobacteriaceae</taxon>
        <taxon>Acidicapsa</taxon>
    </lineage>
</organism>
<evidence type="ECO:0000256" key="6">
    <source>
        <dbReference type="ARBA" id="ARBA00022519"/>
    </source>
</evidence>
<dbReference type="SUPFAM" id="SSF47384">
    <property type="entry name" value="Homodimeric domain of signal transducing histidine kinase"/>
    <property type="match status" value="1"/>
</dbReference>
<dbReference type="Pfam" id="PF00672">
    <property type="entry name" value="HAMP"/>
    <property type="match status" value="1"/>
</dbReference>
<dbReference type="SUPFAM" id="SSF158472">
    <property type="entry name" value="HAMP domain-like"/>
    <property type="match status" value="1"/>
</dbReference>
<keyword evidence="8" id="KW-0808">Transferase</keyword>
<evidence type="ECO:0000256" key="5">
    <source>
        <dbReference type="ARBA" id="ARBA00022475"/>
    </source>
</evidence>
<dbReference type="GO" id="GO:0016301">
    <property type="term" value="F:kinase activity"/>
    <property type="evidence" value="ECO:0007669"/>
    <property type="project" value="UniProtKB-KW"/>
</dbReference>
<keyword evidence="14" id="KW-0902">Two-component regulatory system</keyword>
<keyword evidence="15 16" id="KW-0472">Membrane</keyword>